<feature type="region of interest" description="Disordered" evidence="1">
    <location>
        <begin position="637"/>
        <end position="693"/>
    </location>
</feature>
<feature type="transmembrane region" description="Helical" evidence="2">
    <location>
        <begin position="819"/>
        <end position="839"/>
    </location>
</feature>
<evidence type="ECO:0000256" key="2">
    <source>
        <dbReference type="SAM" id="Phobius"/>
    </source>
</evidence>
<feature type="region of interest" description="Disordered" evidence="1">
    <location>
        <begin position="160"/>
        <end position="182"/>
    </location>
</feature>
<keyword evidence="2" id="KW-0812">Transmembrane</keyword>
<feature type="region of interest" description="Disordered" evidence="1">
    <location>
        <begin position="581"/>
        <end position="610"/>
    </location>
</feature>
<feature type="transmembrane region" description="Helical" evidence="2">
    <location>
        <begin position="746"/>
        <end position="767"/>
    </location>
</feature>
<feature type="compositionally biased region" description="Low complexity" evidence="1">
    <location>
        <begin position="601"/>
        <end position="610"/>
    </location>
</feature>
<reference evidence="3" key="1">
    <citation type="submission" date="2023-06" db="EMBL/GenBank/DDBJ databases">
        <title>Draft genome of Marssonina rosae.</title>
        <authorList>
            <person name="Cheng Q."/>
        </authorList>
    </citation>
    <scope>NUCLEOTIDE SEQUENCE</scope>
    <source>
        <strain evidence="3">R4</strain>
    </source>
</reference>
<dbReference type="AlphaFoldDB" id="A0AAD9T204"/>
<feature type="compositionally biased region" description="Polar residues" evidence="1">
    <location>
        <begin position="110"/>
        <end position="132"/>
    </location>
</feature>
<feature type="compositionally biased region" description="Low complexity" evidence="1">
    <location>
        <begin position="288"/>
        <end position="300"/>
    </location>
</feature>
<organism evidence="3 4">
    <name type="scientific">Diplocarpon rosae</name>
    <dbReference type="NCBI Taxonomy" id="946125"/>
    <lineage>
        <taxon>Eukaryota</taxon>
        <taxon>Fungi</taxon>
        <taxon>Dikarya</taxon>
        <taxon>Ascomycota</taxon>
        <taxon>Pezizomycotina</taxon>
        <taxon>Leotiomycetes</taxon>
        <taxon>Helotiales</taxon>
        <taxon>Drepanopezizaceae</taxon>
        <taxon>Diplocarpon</taxon>
    </lineage>
</organism>
<gene>
    <name evidence="3" type="ORF">QTJ16_001716</name>
</gene>
<keyword evidence="2" id="KW-1133">Transmembrane helix</keyword>
<feature type="region of interest" description="Disordered" evidence="1">
    <location>
        <begin position="441"/>
        <end position="530"/>
    </location>
</feature>
<evidence type="ECO:0000313" key="4">
    <source>
        <dbReference type="Proteomes" id="UP001285354"/>
    </source>
</evidence>
<feature type="compositionally biased region" description="Polar residues" evidence="1">
    <location>
        <begin position="319"/>
        <end position="328"/>
    </location>
</feature>
<comment type="caution">
    <text evidence="3">The sequence shown here is derived from an EMBL/GenBank/DDBJ whole genome shotgun (WGS) entry which is preliminary data.</text>
</comment>
<keyword evidence="2" id="KW-0472">Membrane</keyword>
<dbReference type="EMBL" id="JAUBYV010000002">
    <property type="protein sequence ID" value="KAK2628613.1"/>
    <property type="molecule type" value="Genomic_DNA"/>
</dbReference>
<protein>
    <recommendedName>
        <fullName evidence="5">Serine-rich protein</fullName>
    </recommendedName>
</protein>
<feature type="compositionally biased region" description="Low complexity" evidence="1">
    <location>
        <begin position="329"/>
        <end position="340"/>
    </location>
</feature>
<feature type="region of interest" description="Disordered" evidence="1">
    <location>
        <begin position="1"/>
        <end position="144"/>
    </location>
</feature>
<feature type="region of interest" description="Disordered" evidence="1">
    <location>
        <begin position="250"/>
        <end position="358"/>
    </location>
</feature>
<keyword evidence="4" id="KW-1185">Reference proteome</keyword>
<feature type="compositionally biased region" description="Basic and acidic residues" evidence="1">
    <location>
        <begin position="133"/>
        <end position="144"/>
    </location>
</feature>
<name>A0AAD9T204_9HELO</name>
<feature type="compositionally biased region" description="Polar residues" evidence="1">
    <location>
        <begin position="780"/>
        <end position="790"/>
    </location>
</feature>
<feature type="compositionally biased region" description="Basic and acidic residues" evidence="1">
    <location>
        <begin position="1"/>
        <end position="24"/>
    </location>
</feature>
<proteinExistence type="predicted"/>
<accession>A0AAD9T204</accession>
<dbReference type="Proteomes" id="UP001285354">
    <property type="component" value="Unassembled WGS sequence"/>
</dbReference>
<feature type="compositionally biased region" description="Polar residues" evidence="1">
    <location>
        <begin position="278"/>
        <end position="287"/>
    </location>
</feature>
<feature type="compositionally biased region" description="Polar residues" evidence="1">
    <location>
        <begin position="473"/>
        <end position="512"/>
    </location>
</feature>
<feature type="compositionally biased region" description="Basic and acidic residues" evidence="1">
    <location>
        <begin position="61"/>
        <end position="71"/>
    </location>
</feature>
<feature type="region of interest" description="Disordered" evidence="1">
    <location>
        <begin position="772"/>
        <end position="791"/>
    </location>
</feature>
<sequence length="843" mass="92571">MSDSDTPRRILHERSPSHNNELARVRLVPSTPPRLLGRDDLDDIYSRTPFPTHPSHFLAPGKEKNKGRAWEQEQEQEQEQGSRLPALDDQFQQTIRAHPPPSSSSSSVSRTHTTPQHRASLRDNTPTGSPSRSKADTWHKKRLQIHDDNKTFSLLSVQDDAPSMEDGSRSPTSLLSTRPDASHSLPLNAAYAEDRSNSTKLCTLGVSPATIAATQASQNKLSISADHITSPPRGSQLVGGLRKVPTTPELKHRATISSESPLPPLHETLDGLPPAVSPNLSTKPSFQSTETATTTSENTNYKVYRADSTSASEVALARPSSSGDSNYQVIGGSSPSGSVVYHPQTAPSQSDDFESHGDLSPGDSYVGHIQPTGYSQESLVVLPLSPKLRRRRSSENTLAYYKSRSRESLRTGSLTSISTILSQQEAFRAIVGSGSIIHLPVPTHRHQPQGPSSCAEPPSYHPPRSHMNEHPHQWSSQLSTVLSVSDGGTDSHSRSWLSDNATRSSGYPSSQCRHSRHMLSIGSSASLTREERTLEPPTAAFMRNASRYNNSSSGSSLRIVEDDDEYGDVITDMQDLRARPSRARLSSYIGSSSSDHRRTNTMRSTTSSRANSMLANSIPTWAKLYYGSGERRFLLAPGSSTGGTDSRNNSLRSGSSIMDHYPASIHNPRRRPREGSRGGSVEIAPATEGRIPNDLPASRFRTWSLTSRWSPHLRLDRRAARRSAWEPPVANWSTEKGWFGRRNAQVVMFIVGFIFPFAWMIAAVLPLPPKPAPSMREQDNSTSNLDSSNETADDYACRLGPAGEVSYESAKWWRRLNRWMSVIGLLVIAAVVVLVVIGLKESW</sequence>
<evidence type="ECO:0000256" key="1">
    <source>
        <dbReference type="SAM" id="MobiDB-lite"/>
    </source>
</evidence>
<feature type="compositionally biased region" description="Polar residues" evidence="1">
    <location>
        <begin position="638"/>
        <end position="656"/>
    </location>
</feature>
<evidence type="ECO:0000313" key="3">
    <source>
        <dbReference type="EMBL" id="KAK2628613.1"/>
    </source>
</evidence>
<evidence type="ECO:0008006" key="5">
    <source>
        <dbReference type="Google" id="ProtNLM"/>
    </source>
</evidence>